<evidence type="ECO:0000313" key="4">
    <source>
        <dbReference type="Proteomes" id="UP001159405"/>
    </source>
</evidence>
<dbReference type="Pfam" id="PF19745">
    <property type="entry name" value="FUT8_N_cat"/>
    <property type="match status" value="1"/>
</dbReference>
<keyword evidence="4" id="KW-1185">Reference proteome</keyword>
<evidence type="ECO:0000313" key="3">
    <source>
        <dbReference type="EMBL" id="CAH3138743.1"/>
    </source>
</evidence>
<dbReference type="PANTHER" id="PTHR13132">
    <property type="entry name" value="ALPHA- 1,6 -FUCOSYLTRANSFERASE"/>
    <property type="match status" value="1"/>
</dbReference>
<evidence type="ECO:0000259" key="2">
    <source>
        <dbReference type="Pfam" id="PF19745"/>
    </source>
</evidence>
<keyword evidence="1" id="KW-1133">Transmembrane helix</keyword>
<organism evidence="3 4">
    <name type="scientific">Porites lobata</name>
    <dbReference type="NCBI Taxonomy" id="104759"/>
    <lineage>
        <taxon>Eukaryota</taxon>
        <taxon>Metazoa</taxon>
        <taxon>Cnidaria</taxon>
        <taxon>Anthozoa</taxon>
        <taxon>Hexacorallia</taxon>
        <taxon>Scleractinia</taxon>
        <taxon>Fungiina</taxon>
        <taxon>Poritidae</taxon>
        <taxon>Porites</taxon>
    </lineage>
</organism>
<reference evidence="3 4" key="1">
    <citation type="submission" date="2022-05" db="EMBL/GenBank/DDBJ databases">
        <authorList>
            <consortium name="Genoscope - CEA"/>
            <person name="William W."/>
        </authorList>
    </citation>
    <scope>NUCLEOTIDE SEQUENCE [LARGE SCALE GENOMIC DNA]</scope>
</reference>
<proteinExistence type="predicted"/>
<dbReference type="Gene3D" id="3.40.50.11350">
    <property type="match status" value="1"/>
</dbReference>
<keyword evidence="1" id="KW-0812">Transmembrane</keyword>
<protein>
    <recommendedName>
        <fullName evidence="2">Alpha-(1,6)-fucosyltransferase N- and catalytic domain-containing protein</fullName>
    </recommendedName>
</protein>
<dbReference type="Proteomes" id="UP001159405">
    <property type="component" value="Unassembled WGS sequence"/>
</dbReference>
<dbReference type="PANTHER" id="PTHR13132:SF29">
    <property type="entry name" value="ALPHA-(1,6)-FUCOSYLTRANSFERASE"/>
    <property type="match status" value="1"/>
</dbReference>
<dbReference type="InterPro" id="IPR045573">
    <property type="entry name" value="Fut8_N_cat"/>
</dbReference>
<feature type="transmembrane region" description="Helical" evidence="1">
    <location>
        <begin position="69"/>
        <end position="93"/>
    </location>
</feature>
<keyword evidence="1" id="KW-0472">Membrane</keyword>
<sequence length="506" mass="57999">MLEGTAIMWRQYLGKTSVGVDGGETHRSQLDSNADVKTTMTVVAFYRLLLVCELYFVDMRPALSHARKLRVLFLLIALSSFLIIVFEGSILMVSDHVVRLPNYMRPEIALSVKDLRQDGLQNTLKKKTVHGRALSSLDKEKESTSKVPEKQRSLLCGTSWQKDYIKLHDDILNNRRPPRYLVYFCGGKRYGCGGYGNRLGAMTSLLYLAIITNRAFIINWNTSVPLSDYLLPKNINWNVPLSKLAHLKKNYHYWGKGDPQMVTGDYHRSSFDFNAFRSWVEETDPESYLSSPVEIVTSLWYFAPSFRQHKFAERLADKFGTKQRGHRYSLVGCAFDFLFERRPLFENALSLARESLKFKPGVPKIGIHVRMGDASFNGESLDQRTTNFKKFFSCAKKFEKSIMRTSYPNVSREDIKWFLATDNLDVKQFALRKYPDKVLTLSVEIEHIDKNEATNNGMQGVLLDHFLLSECDFLVMSDSSFSKTALGLNFHSTVVSTFGEKCRYLT</sequence>
<gene>
    <name evidence="3" type="ORF">PLOB_00040293</name>
</gene>
<accession>A0ABN8P9E8</accession>
<dbReference type="EMBL" id="CALNXK010000061">
    <property type="protein sequence ID" value="CAH3138743.1"/>
    <property type="molecule type" value="Genomic_DNA"/>
</dbReference>
<comment type="caution">
    <text evidence="3">The sequence shown here is derived from an EMBL/GenBank/DDBJ whole genome shotgun (WGS) entry which is preliminary data.</text>
</comment>
<feature type="domain" description="Alpha-(1,6)-fucosyltransferase N- and catalytic" evidence="2">
    <location>
        <begin position="330"/>
        <end position="480"/>
    </location>
</feature>
<name>A0ABN8P9E8_9CNID</name>
<evidence type="ECO:0000256" key="1">
    <source>
        <dbReference type="SAM" id="Phobius"/>
    </source>
</evidence>